<feature type="transmembrane region" description="Helical" evidence="1">
    <location>
        <begin position="209"/>
        <end position="233"/>
    </location>
</feature>
<protein>
    <submittedName>
        <fullName evidence="2">Uncharacterized protein</fullName>
    </submittedName>
</protein>
<dbReference type="AlphaFoldDB" id="A0A6S8DTX3"/>
<name>A0A6S8DTX3_9STRA</name>
<keyword evidence="1" id="KW-0812">Transmembrane</keyword>
<keyword evidence="1" id="KW-0472">Membrane</keyword>
<organism evidence="2">
    <name type="scientific">Aplanochytrium stocchinoi</name>
    <dbReference type="NCBI Taxonomy" id="215587"/>
    <lineage>
        <taxon>Eukaryota</taxon>
        <taxon>Sar</taxon>
        <taxon>Stramenopiles</taxon>
        <taxon>Bigyra</taxon>
        <taxon>Labyrinthulomycetes</taxon>
        <taxon>Thraustochytrida</taxon>
        <taxon>Thraustochytriidae</taxon>
        <taxon>Aplanochytrium</taxon>
    </lineage>
</organism>
<gene>
    <name evidence="2" type="ORF">ASTO00021_LOCUS11636</name>
</gene>
<feature type="transmembrane region" description="Helical" evidence="1">
    <location>
        <begin position="124"/>
        <end position="146"/>
    </location>
</feature>
<evidence type="ECO:0000256" key="1">
    <source>
        <dbReference type="SAM" id="Phobius"/>
    </source>
</evidence>
<proteinExistence type="predicted"/>
<evidence type="ECO:0000313" key="2">
    <source>
        <dbReference type="EMBL" id="CAE0441504.1"/>
    </source>
</evidence>
<dbReference type="Gene3D" id="1.20.140.150">
    <property type="match status" value="1"/>
</dbReference>
<dbReference type="EMBL" id="HBIN01015335">
    <property type="protein sequence ID" value="CAE0441504.1"/>
    <property type="molecule type" value="Transcribed_RNA"/>
</dbReference>
<feature type="transmembrane region" description="Helical" evidence="1">
    <location>
        <begin position="153"/>
        <end position="176"/>
    </location>
</feature>
<feature type="transmembrane region" description="Helical" evidence="1">
    <location>
        <begin position="20"/>
        <end position="39"/>
    </location>
</feature>
<accession>A0A6S8DTX3</accession>
<keyword evidence="1" id="KW-1133">Transmembrane helix</keyword>
<reference evidence="2" key="1">
    <citation type="submission" date="2021-01" db="EMBL/GenBank/DDBJ databases">
        <authorList>
            <person name="Corre E."/>
            <person name="Pelletier E."/>
            <person name="Niang G."/>
            <person name="Scheremetjew M."/>
            <person name="Finn R."/>
            <person name="Kale V."/>
            <person name="Holt S."/>
            <person name="Cochrane G."/>
            <person name="Meng A."/>
            <person name="Brown T."/>
            <person name="Cohen L."/>
        </authorList>
    </citation>
    <scope>NUCLEOTIDE SEQUENCE</scope>
    <source>
        <strain evidence="2">GSBS06</strain>
    </source>
</reference>
<sequence length="268" mass="29112">MEGGLNNGKFESIAHSASCCNTLALVLGLFVVFSPFYLWNSEYTYAGTYNRVATGPFIVSSTSETFNCGLWCVGVIDAQWNSFDEINSDNACTNDTNIFTEWSGKYGFCDSIGGTYSKPTEVKVLQAFVVMLMIFLILGSCAGCSVRSSKSKGLFLAAGLTFVSMICSIVAFSIVASSEWYTDLRNGVGSLPVKNNVGQLTAMTSVKLYYGPAYICMIIIFLVLLISTCNYCAAAKYIDKEYEDKFDLDQESSSSPTGEYADGQVVMA</sequence>